<accession>A8ZT05</accession>
<keyword evidence="7" id="KW-1133">Transmembrane helix</keyword>
<evidence type="ECO:0000256" key="3">
    <source>
        <dbReference type="ARBA" id="ARBA00022475"/>
    </source>
</evidence>
<keyword evidence="3" id="KW-1003">Cell membrane</keyword>
<keyword evidence="10" id="KW-0143">Chaperone</keyword>
<evidence type="ECO:0000313" key="13">
    <source>
        <dbReference type="EMBL" id="ABW66169.1"/>
    </source>
</evidence>
<evidence type="ECO:0000256" key="9">
    <source>
        <dbReference type="ARBA" id="ARBA00023136"/>
    </source>
</evidence>
<keyword evidence="6" id="KW-0442">Lipid degradation</keyword>
<keyword evidence="4" id="KW-0997">Cell inner membrane</keyword>
<organism evidence="13 14">
    <name type="scientific">Desulfosudis oleivorans (strain DSM 6200 / JCM 39069 / Hxd3)</name>
    <name type="common">Desulfococcus oleovorans</name>
    <dbReference type="NCBI Taxonomy" id="96561"/>
    <lineage>
        <taxon>Bacteria</taxon>
        <taxon>Pseudomonadati</taxon>
        <taxon>Thermodesulfobacteriota</taxon>
        <taxon>Desulfobacteria</taxon>
        <taxon>Desulfobacterales</taxon>
        <taxon>Desulfosudaceae</taxon>
        <taxon>Desulfosudis</taxon>
    </lineage>
</organism>
<dbReference type="RefSeq" id="WP_012173788.1">
    <property type="nucleotide sequence ID" value="NC_009943.1"/>
</dbReference>
<evidence type="ECO:0000256" key="10">
    <source>
        <dbReference type="ARBA" id="ARBA00023186"/>
    </source>
</evidence>
<evidence type="ECO:0000256" key="4">
    <source>
        <dbReference type="ARBA" id="ARBA00022519"/>
    </source>
</evidence>
<reference evidence="13 14" key="1">
    <citation type="submission" date="2007-10" db="EMBL/GenBank/DDBJ databases">
        <title>Complete sequence of Desulfococcus oleovorans Hxd3.</title>
        <authorList>
            <consortium name="US DOE Joint Genome Institute"/>
            <person name="Copeland A."/>
            <person name="Lucas S."/>
            <person name="Lapidus A."/>
            <person name="Barry K."/>
            <person name="Glavina del Rio T."/>
            <person name="Dalin E."/>
            <person name="Tice H."/>
            <person name="Pitluck S."/>
            <person name="Kiss H."/>
            <person name="Brettin T."/>
            <person name="Bruce D."/>
            <person name="Detter J.C."/>
            <person name="Han C."/>
            <person name="Schmutz J."/>
            <person name="Larimer F."/>
            <person name="Land M."/>
            <person name="Hauser L."/>
            <person name="Kyrpides N."/>
            <person name="Kim E."/>
            <person name="Wawrik B."/>
            <person name="Richardson P."/>
        </authorList>
    </citation>
    <scope>NUCLEOTIDE SEQUENCE [LARGE SCALE GENOMIC DNA]</scope>
    <source>
        <strain evidence="14">DSM 6200 / JCM 39069 / Hxd3</strain>
    </source>
</reference>
<evidence type="ECO:0000256" key="8">
    <source>
        <dbReference type="ARBA" id="ARBA00023098"/>
    </source>
</evidence>
<dbReference type="KEGG" id="dol:Dole_0359"/>
<evidence type="ECO:0000256" key="12">
    <source>
        <dbReference type="ARBA" id="ARBA00031542"/>
    </source>
</evidence>
<dbReference type="GO" id="GO:0016042">
    <property type="term" value="P:lipid catabolic process"/>
    <property type="evidence" value="ECO:0007669"/>
    <property type="project" value="UniProtKB-KW"/>
</dbReference>
<dbReference type="STRING" id="96561.Dole_0359"/>
<evidence type="ECO:0000313" key="14">
    <source>
        <dbReference type="Proteomes" id="UP000008561"/>
    </source>
</evidence>
<keyword evidence="5" id="KW-0812">Transmembrane</keyword>
<evidence type="ECO:0000256" key="1">
    <source>
        <dbReference type="ARBA" id="ARBA00004383"/>
    </source>
</evidence>
<keyword evidence="14" id="KW-1185">Reference proteome</keyword>
<comment type="similarity">
    <text evidence="2">Belongs to the lipase chaperone family.</text>
</comment>
<dbReference type="EMBL" id="CP000859">
    <property type="protein sequence ID" value="ABW66169.1"/>
    <property type="molecule type" value="Genomic_DNA"/>
</dbReference>
<dbReference type="OrthoDB" id="5419814at2"/>
<dbReference type="GO" id="GO:0051082">
    <property type="term" value="F:unfolded protein binding"/>
    <property type="evidence" value="ECO:0007669"/>
    <property type="project" value="InterPro"/>
</dbReference>
<evidence type="ECO:0000256" key="7">
    <source>
        <dbReference type="ARBA" id="ARBA00022989"/>
    </source>
</evidence>
<dbReference type="AlphaFoldDB" id="A8ZT05"/>
<proteinExistence type="inferred from homology"/>
<dbReference type="Proteomes" id="UP000008561">
    <property type="component" value="Chromosome"/>
</dbReference>
<dbReference type="GO" id="GO:0006457">
    <property type="term" value="P:protein folding"/>
    <property type="evidence" value="ECO:0007669"/>
    <property type="project" value="InterPro"/>
</dbReference>
<evidence type="ECO:0000256" key="6">
    <source>
        <dbReference type="ARBA" id="ARBA00022963"/>
    </source>
</evidence>
<dbReference type="GO" id="GO:0005886">
    <property type="term" value="C:plasma membrane"/>
    <property type="evidence" value="ECO:0007669"/>
    <property type="project" value="UniProtKB-SubCell"/>
</dbReference>
<comment type="subcellular location">
    <subcellularLocation>
        <location evidence="1">Cell inner membrane</location>
        <topology evidence="1">Single-pass membrane protein</topology>
        <orientation evidence="1">Periplasmic side</orientation>
    </subcellularLocation>
</comment>
<dbReference type="InterPro" id="IPR004961">
    <property type="entry name" value="Lipase_chaperone"/>
</dbReference>
<dbReference type="eggNOG" id="COG5380">
    <property type="taxonomic scope" value="Bacteria"/>
</dbReference>
<protein>
    <recommendedName>
        <fullName evidence="11">Lipase helper protein</fullName>
    </recommendedName>
    <alternativeName>
        <fullName evidence="12">Lipase modulator</fullName>
    </alternativeName>
</protein>
<dbReference type="SUPFAM" id="SSF158855">
    <property type="entry name" value="Lipase chaperone-like"/>
    <property type="match status" value="1"/>
</dbReference>
<evidence type="ECO:0000256" key="2">
    <source>
        <dbReference type="ARBA" id="ARBA00010358"/>
    </source>
</evidence>
<dbReference type="Pfam" id="PF03280">
    <property type="entry name" value="Lipase_chap"/>
    <property type="match status" value="1"/>
</dbReference>
<evidence type="ECO:0000256" key="11">
    <source>
        <dbReference type="ARBA" id="ARBA00030948"/>
    </source>
</evidence>
<gene>
    <name evidence="13" type="ordered locus">Dole_0359</name>
</gene>
<evidence type="ECO:0000256" key="5">
    <source>
        <dbReference type="ARBA" id="ARBA00022692"/>
    </source>
</evidence>
<sequence>MGVKGRMIFTIAGLLLLGLLVALYTRQPAPEEAAYIFDRDTGPAIEQVAQSKEQMATIRAHQKPVQDDETGPAESDALIKDLFSQIIIGSGTTLHYFTWLGHEFRRATSREDHLAQVKDRIFSQFPAEEAGRLYATYQRYLDCEMAVADLAARFGPITTTESGLELLREVQEFRRDFLGTELADRLFGEQVKEKEYSLRRAAIVSDPDLYAEEKQAAMDRLTQEMWGEAAGTEISLQPPTAYARYQDALAIYQKDLDEIAEEDDRRAAIEDIRNRYLPPDAVERINAMEQQQAEEQQAEEAYFAAEKGIAEDTTLSEDQKAEQIESLRQEMLGDQAGAMKRRQAIENAREAMLNQIGSTPDTRP</sequence>
<dbReference type="HOGENOM" id="CLU_796272_0_0_7"/>
<name>A8ZT05_DESOH</name>
<keyword evidence="9" id="KW-0472">Membrane</keyword>
<keyword evidence="8" id="KW-0443">Lipid metabolism</keyword>